<organism evidence="1 2">
    <name type="scientific">Caerostris darwini</name>
    <dbReference type="NCBI Taxonomy" id="1538125"/>
    <lineage>
        <taxon>Eukaryota</taxon>
        <taxon>Metazoa</taxon>
        <taxon>Ecdysozoa</taxon>
        <taxon>Arthropoda</taxon>
        <taxon>Chelicerata</taxon>
        <taxon>Arachnida</taxon>
        <taxon>Araneae</taxon>
        <taxon>Araneomorphae</taxon>
        <taxon>Entelegynae</taxon>
        <taxon>Araneoidea</taxon>
        <taxon>Araneidae</taxon>
        <taxon>Caerostris</taxon>
    </lineage>
</organism>
<name>A0AAV4T5J6_9ARAC</name>
<comment type="caution">
    <text evidence="1">The sequence shown here is derived from an EMBL/GenBank/DDBJ whole genome shotgun (WGS) entry which is preliminary data.</text>
</comment>
<dbReference type="EMBL" id="BPLQ01008891">
    <property type="protein sequence ID" value="GIY40172.1"/>
    <property type="molecule type" value="Genomic_DNA"/>
</dbReference>
<evidence type="ECO:0000313" key="2">
    <source>
        <dbReference type="Proteomes" id="UP001054837"/>
    </source>
</evidence>
<evidence type="ECO:0000313" key="1">
    <source>
        <dbReference type="EMBL" id="GIY40172.1"/>
    </source>
</evidence>
<gene>
    <name evidence="1" type="ORF">CDAR_424261</name>
</gene>
<reference evidence="1 2" key="1">
    <citation type="submission" date="2021-06" db="EMBL/GenBank/DDBJ databases">
        <title>Caerostris darwini draft genome.</title>
        <authorList>
            <person name="Kono N."/>
            <person name="Arakawa K."/>
        </authorList>
    </citation>
    <scope>NUCLEOTIDE SEQUENCE [LARGE SCALE GENOMIC DNA]</scope>
</reference>
<accession>A0AAV4T5J6</accession>
<protein>
    <submittedName>
        <fullName evidence="1">Uncharacterized protein</fullName>
    </submittedName>
</protein>
<keyword evidence="2" id="KW-1185">Reference proteome</keyword>
<proteinExistence type="predicted"/>
<dbReference type="AlphaFoldDB" id="A0AAV4T5J6"/>
<dbReference type="Proteomes" id="UP001054837">
    <property type="component" value="Unassembled WGS sequence"/>
</dbReference>
<sequence>MDSTPFQYSPRPIHHSAAKGRFDFCHKGTTEKEMLNRRWKDNRARSLMVFPKVLPKSDFLPKTSSKFSIRLSSPRSVLPGNGRRFSAGEAKDVHLYGNAAAPTEHSAAGEISGHANNGVRNGLIWKK</sequence>